<keyword evidence="2" id="KW-0732">Signal</keyword>
<evidence type="ECO:0000259" key="3">
    <source>
        <dbReference type="Pfam" id="PF13559"/>
    </source>
</evidence>
<sequence length="241" mass="27714">MKVSIRVLLFCICLVIPAAAAELPSDSSRVPLRIPSREALESLKTDKDFSYLYAVPDNDSWWANFWIWLGQQLTQVFQNGEGLGFWSFFLTRVIPWTIVLLAIALVTMKLLGIDPDSFLRKKTVSSNIPFREATAGLAHDDFKERMEEALGQRNFRLAIRLYYLDILRHLSGAGLIEWHPDKTNRQYFREISSKELRDRFGRLTRLFEYVWYGETSPGEADFEAARAEFHALKNSIGGQST</sequence>
<evidence type="ECO:0000313" key="4">
    <source>
        <dbReference type="EMBL" id="TCS89173.1"/>
    </source>
</evidence>
<evidence type="ECO:0000256" key="2">
    <source>
        <dbReference type="SAM" id="SignalP"/>
    </source>
</evidence>
<dbReference type="InterPro" id="IPR025403">
    <property type="entry name" value="TgpA-like_C"/>
</dbReference>
<gene>
    <name evidence="4" type="ORF">EDD80_102367</name>
</gene>
<name>A0A4V2UU51_9SPHI</name>
<protein>
    <submittedName>
        <fullName evidence="4">Uncharacterized protein DUF4129</fullName>
    </submittedName>
</protein>
<comment type="caution">
    <text evidence="4">The sequence shown here is derived from an EMBL/GenBank/DDBJ whole genome shotgun (WGS) entry which is preliminary data.</text>
</comment>
<proteinExistence type="predicted"/>
<keyword evidence="5" id="KW-1185">Reference proteome</keyword>
<dbReference type="OrthoDB" id="5491447at2"/>
<dbReference type="EMBL" id="SMAD01000002">
    <property type="protein sequence ID" value="TCS89173.1"/>
    <property type="molecule type" value="Genomic_DNA"/>
</dbReference>
<feature type="transmembrane region" description="Helical" evidence="1">
    <location>
        <begin position="93"/>
        <end position="112"/>
    </location>
</feature>
<feature type="chain" id="PRO_5020292178" evidence="2">
    <location>
        <begin position="21"/>
        <end position="241"/>
    </location>
</feature>
<dbReference type="AlphaFoldDB" id="A0A4V2UU51"/>
<evidence type="ECO:0000313" key="5">
    <source>
        <dbReference type="Proteomes" id="UP000295807"/>
    </source>
</evidence>
<accession>A0A4V2UU51</accession>
<organism evidence="4 5">
    <name type="scientific">Anseongella ginsenosidimutans</name>
    <dbReference type="NCBI Taxonomy" id="496056"/>
    <lineage>
        <taxon>Bacteria</taxon>
        <taxon>Pseudomonadati</taxon>
        <taxon>Bacteroidota</taxon>
        <taxon>Sphingobacteriia</taxon>
        <taxon>Sphingobacteriales</taxon>
        <taxon>Sphingobacteriaceae</taxon>
        <taxon>Anseongella</taxon>
    </lineage>
</organism>
<feature type="domain" description="Protein-glutamine gamma-glutamyltransferase-like C-terminal" evidence="3">
    <location>
        <begin position="163"/>
        <end position="227"/>
    </location>
</feature>
<dbReference type="Pfam" id="PF13559">
    <property type="entry name" value="DUF4129"/>
    <property type="match status" value="1"/>
</dbReference>
<feature type="signal peptide" evidence="2">
    <location>
        <begin position="1"/>
        <end position="20"/>
    </location>
</feature>
<keyword evidence="1" id="KW-0812">Transmembrane</keyword>
<dbReference type="Proteomes" id="UP000295807">
    <property type="component" value="Unassembled WGS sequence"/>
</dbReference>
<evidence type="ECO:0000256" key="1">
    <source>
        <dbReference type="SAM" id="Phobius"/>
    </source>
</evidence>
<keyword evidence="1" id="KW-0472">Membrane</keyword>
<keyword evidence="1" id="KW-1133">Transmembrane helix</keyword>
<reference evidence="4 5" key="1">
    <citation type="submission" date="2019-03" db="EMBL/GenBank/DDBJ databases">
        <title>Genomic Encyclopedia of Type Strains, Phase IV (KMG-IV): sequencing the most valuable type-strain genomes for metagenomic binning, comparative biology and taxonomic classification.</title>
        <authorList>
            <person name="Goeker M."/>
        </authorList>
    </citation>
    <scope>NUCLEOTIDE SEQUENCE [LARGE SCALE GENOMIC DNA]</scope>
    <source>
        <strain evidence="4 5">DSM 21100</strain>
    </source>
</reference>